<protein>
    <submittedName>
        <fullName evidence="2">Uncharacterized protein</fullName>
    </submittedName>
</protein>
<organism evidence="2 3">
    <name type="scientific">Aspergillus mulundensis</name>
    <dbReference type="NCBI Taxonomy" id="1810919"/>
    <lineage>
        <taxon>Eukaryota</taxon>
        <taxon>Fungi</taxon>
        <taxon>Dikarya</taxon>
        <taxon>Ascomycota</taxon>
        <taxon>Pezizomycotina</taxon>
        <taxon>Eurotiomycetes</taxon>
        <taxon>Eurotiomycetidae</taxon>
        <taxon>Eurotiales</taxon>
        <taxon>Aspergillaceae</taxon>
        <taxon>Aspergillus</taxon>
        <taxon>Aspergillus subgen. Nidulantes</taxon>
    </lineage>
</organism>
<dbReference type="EMBL" id="PVWQ01000004">
    <property type="protein sequence ID" value="RDW84141.1"/>
    <property type="molecule type" value="Genomic_DNA"/>
</dbReference>
<dbReference type="GeneID" id="38114837"/>
<feature type="region of interest" description="Disordered" evidence="1">
    <location>
        <begin position="132"/>
        <end position="276"/>
    </location>
</feature>
<gene>
    <name evidence="2" type="ORF">DSM5745_04467</name>
</gene>
<dbReference type="RefSeq" id="XP_026605479.1">
    <property type="nucleotide sequence ID" value="XM_026746483.1"/>
</dbReference>
<feature type="compositionally biased region" description="Basic residues" evidence="1">
    <location>
        <begin position="146"/>
        <end position="160"/>
    </location>
</feature>
<name>A0A3D8SDA2_9EURO</name>
<dbReference type="STRING" id="1810919.A0A3D8SDA2"/>
<sequence>MSTESTERVTLPETVADWEKDMAKYPELDAAYLHQAELKVKLKSASTIDEKQFLLLRVLWKEPAIEPVLDSDIFNPEHAGLQEWMEKAEASLRNYKSWKKYCKSLEKRSAQIPEGTFALAEAAQRHAANIETEEMRPTAIFTPKSHFTRSKAQHPPKKIKGNSLAEKEEHMNDSQPVTPERSLADDEDTEDEEEEESPLARKHPKEPPSDSNPLGDSPSAPKTPEQNPSAPKHPDESPSDPKTPEEGHSTLETPEGPSTLETPEDSPYTLTSPDDPDLLHMLYAPSQDEQIVNTALVDFLSALTLHTLLPLRWSMHRVPLKANFGNASYEARTDGYLDMTGVERRGQRIRALIEVKAVYRNRKRAAIRMQEAAQTVAWLASYPEPGDRLNERGRRIHLCQDRHEVFILYAEYTEKYLEYLRTGAGAKSDDPETFLTMHEFGPWDTTDPDRMKHLAPIVVAIAMRAADDLKASLSLVQAVLPYR</sequence>
<dbReference type="AlphaFoldDB" id="A0A3D8SDA2"/>
<comment type="caution">
    <text evidence="2">The sequence shown here is derived from an EMBL/GenBank/DDBJ whole genome shotgun (WGS) entry which is preliminary data.</text>
</comment>
<accession>A0A3D8SDA2</accession>
<evidence type="ECO:0000256" key="1">
    <source>
        <dbReference type="SAM" id="MobiDB-lite"/>
    </source>
</evidence>
<proteinExistence type="predicted"/>
<feature type="compositionally biased region" description="Acidic residues" evidence="1">
    <location>
        <begin position="185"/>
        <end position="197"/>
    </location>
</feature>
<reference evidence="2 3" key="1">
    <citation type="journal article" date="2018" name="IMA Fungus">
        <title>IMA Genome-F 9: Draft genome sequence of Annulohypoxylon stygium, Aspergillus mulundensis, Berkeleyomyces basicola (syn. Thielaviopsis basicola), Ceratocystis smalleyi, two Cercospora beticola strains, Coleophoma cylindrospora, Fusarium fracticaudum, Phialophora cf. hyalina, and Morchella septimelata.</title>
        <authorList>
            <person name="Wingfield B.D."/>
            <person name="Bills G.F."/>
            <person name="Dong Y."/>
            <person name="Huang W."/>
            <person name="Nel W.J."/>
            <person name="Swalarsk-Parry B.S."/>
            <person name="Vaghefi N."/>
            <person name="Wilken P.M."/>
            <person name="An Z."/>
            <person name="de Beer Z.W."/>
            <person name="De Vos L."/>
            <person name="Chen L."/>
            <person name="Duong T.A."/>
            <person name="Gao Y."/>
            <person name="Hammerbacher A."/>
            <person name="Kikkert J.R."/>
            <person name="Li Y."/>
            <person name="Li H."/>
            <person name="Li K."/>
            <person name="Li Q."/>
            <person name="Liu X."/>
            <person name="Ma X."/>
            <person name="Naidoo K."/>
            <person name="Pethybridge S.J."/>
            <person name="Sun J."/>
            <person name="Steenkamp E.T."/>
            <person name="van der Nest M.A."/>
            <person name="van Wyk S."/>
            <person name="Wingfield M.J."/>
            <person name="Xiong C."/>
            <person name="Yue Q."/>
            <person name="Zhang X."/>
        </authorList>
    </citation>
    <scope>NUCLEOTIDE SEQUENCE [LARGE SCALE GENOMIC DNA]</scope>
    <source>
        <strain evidence="2 3">DSM 5745</strain>
    </source>
</reference>
<evidence type="ECO:0000313" key="2">
    <source>
        <dbReference type="EMBL" id="RDW84141.1"/>
    </source>
</evidence>
<dbReference type="Proteomes" id="UP000256690">
    <property type="component" value="Unassembled WGS sequence"/>
</dbReference>
<evidence type="ECO:0000313" key="3">
    <source>
        <dbReference type="Proteomes" id="UP000256690"/>
    </source>
</evidence>
<keyword evidence="3" id="KW-1185">Reference proteome</keyword>
<dbReference type="OrthoDB" id="3508621at2759"/>